<dbReference type="Pfam" id="PF07631">
    <property type="entry name" value="PSD4"/>
    <property type="match status" value="1"/>
</dbReference>
<evidence type="ECO:0000256" key="1">
    <source>
        <dbReference type="ARBA" id="ARBA00022723"/>
    </source>
</evidence>
<evidence type="ECO:0000259" key="5">
    <source>
        <dbReference type="Pfam" id="PF07626"/>
    </source>
</evidence>
<feature type="domain" description="DUF1587" evidence="5">
    <location>
        <begin position="210"/>
        <end position="273"/>
    </location>
</feature>
<evidence type="ECO:0000313" key="11">
    <source>
        <dbReference type="Proteomes" id="UP000316304"/>
    </source>
</evidence>
<organism evidence="10 11">
    <name type="scientific">Novipirellula galeiformis</name>
    <dbReference type="NCBI Taxonomy" id="2528004"/>
    <lineage>
        <taxon>Bacteria</taxon>
        <taxon>Pseudomonadati</taxon>
        <taxon>Planctomycetota</taxon>
        <taxon>Planctomycetia</taxon>
        <taxon>Pirellulales</taxon>
        <taxon>Pirellulaceae</taxon>
        <taxon>Novipirellula</taxon>
    </lineage>
</organism>
<dbReference type="GO" id="GO:0046872">
    <property type="term" value="F:metal ion binding"/>
    <property type="evidence" value="ECO:0007669"/>
    <property type="project" value="UniProtKB-KW"/>
</dbReference>
<evidence type="ECO:0000256" key="3">
    <source>
        <dbReference type="SAM" id="MobiDB-lite"/>
    </source>
</evidence>
<dbReference type="InterPro" id="IPR011478">
    <property type="entry name" value="DUF1585"/>
</dbReference>
<evidence type="ECO:0000259" key="7">
    <source>
        <dbReference type="Pfam" id="PF07631"/>
    </source>
</evidence>
<accession>A0A5C6CU82</accession>
<dbReference type="EMBL" id="SJPT01000001">
    <property type="protein sequence ID" value="TWU27214.1"/>
    <property type="molecule type" value="Genomic_DNA"/>
</dbReference>
<dbReference type="AlphaFoldDB" id="A0A5C6CU82"/>
<keyword evidence="11" id="KW-1185">Reference proteome</keyword>
<feature type="domain" description="DUF1595" evidence="8">
    <location>
        <begin position="479"/>
        <end position="539"/>
    </location>
</feature>
<reference evidence="10 11" key="1">
    <citation type="submission" date="2019-02" db="EMBL/GenBank/DDBJ databases">
        <title>Deep-cultivation of Planctomycetes and their phenomic and genomic characterization uncovers novel biology.</title>
        <authorList>
            <person name="Wiegand S."/>
            <person name="Jogler M."/>
            <person name="Boedeker C."/>
            <person name="Pinto D."/>
            <person name="Vollmers J."/>
            <person name="Rivas-Marin E."/>
            <person name="Kohn T."/>
            <person name="Peeters S.H."/>
            <person name="Heuer A."/>
            <person name="Rast P."/>
            <person name="Oberbeckmann S."/>
            <person name="Bunk B."/>
            <person name="Jeske O."/>
            <person name="Meyerdierks A."/>
            <person name="Storesund J.E."/>
            <person name="Kallscheuer N."/>
            <person name="Luecker S."/>
            <person name="Lage O.M."/>
            <person name="Pohl T."/>
            <person name="Merkel B.J."/>
            <person name="Hornburger P."/>
            <person name="Mueller R.-W."/>
            <person name="Bruemmer F."/>
            <person name="Labrenz M."/>
            <person name="Spormann A.M."/>
            <person name="Op Den Camp H."/>
            <person name="Overmann J."/>
            <person name="Amann R."/>
            <person name="Jetten M.S.M."/>
            <person name="Mascher T."/>
            <person name="Medema M.H."/>
            <person name="Devos D.P."/>
            <person name="Kaster A.-K."/>
            <person name="Ovreas L."/>
            <person name="Rohde M."/>
            <person name="Galperin M.Y."/>
            <person name="Jogler C."/>
        </authorList>
    </citation>
    <scope>NUCLEOTIDE SEQUENCE [LARGE SCALE GENOMIC DNA]</scope>
    <source>
        <strain evidence="10 11">Pla52o</strain>
    </source>
</reference>
<dbReference type="Pfam" id="PF07627">
    <property type="entry name" value="PSCyt3"/>
    <property type="match status" value="1"/>
</dbReference>
<feature type="domain" description="DUF1585" evidence="4">
    <location>
        <begin position="819"/>
        <end position="892"/>
    </location>
</feature>
<proteinExistence type="predicted"/>
<evidence type="ECO:0000313" key="10">
    <source>
        <dbReference type="EMBL" id="TWU27214.1"/>
    </source>
</evidence>
<dbReference type="InterPro" id="IPR013043">
    <property type="entry name" value="DUF1595"/>
</dbReference>
<evidence type="ECO:0008006" key="12">
    <source>
        <dbReference type="Google" id="ProtNLM"/>
    </source>
</evidence>
<name>A0A5C6CU82_9BACT</name>
<evidence type="ECO:0000259" key="8">
    <source>
        <dbReference type="Pfam" id="PF07637"/>
    </source>
</evidence>
<keyword evidence="2" id="KW-0408">Iron</keyword>
<dbReference type="Pfam" id="PF07626">
    <property type="entry name" value="PSD3"/>
    <property type="match status" value="1"/>
</dbReference>
<feature type="region of interest" description="Disordered" evidence="3">
    <location>
        <begin position="540"/>
        <end position="563"/>
    </location>
</feature>
<comment type="caution">
    <text evidence="10">The sequence shown here is derived from an EMBL/GenBank/DDBJ whole genome shotgun (WGS) entry which is preliminary data.</text>
</comment>
<protein>
    <recommendedName>
        <fullName evidence="12">Planctomycete cytochrome C</fullName>
    </recommendedName>
</protein>
<feature type="domain" description="DUF1588" evidence="6">
    <location>
        <begin position="706"/>
        <end position="803"/>
    </location>
</feature>
<dbReference type="InterPro" id="IPR009056">
    <property type="entry name" value="Cyt_c-like_dom"/>
</dbReference>
<dbReference type="InterPro" id="IPR013036">
    <property type="entry name" value="DUF1587"/>
</dbReference>
<dbReference type="Pfam" id="PF07637">
    <property type="entry name" value="PSD5"/>
    <property type="match status" value="1"/>
</dbReference>
<dbReference type="GO" id="GO:0020037">
    <property type="term" value="F:heme binding"/>
    <property type="evidence" value="ECO:0007669"/>
    <property type="project" value="InterPro"/>
</dbReference>
<dbReference type="Pfam" id="PF07624">
    <property type="entry name" value="PSD2"/>
    <property type="match status" value="1"/>
</dbReference>
<evidence type="ECO:0000256" key="2">
    <source>
        <dbReference type="ARBA" id="ARBA00023004"/>
    </source>
</evidence>
<dbReference type="Proteomes" id="UP000316304">
    <property type="component" value="Unassembled WGS sequence"/>
</dbReference>
<dbReference type="InterPro" id="IPR013039">
    <property type="entry name" value="DUF1588"/>
</dbReference>
<dbReference type="Pfam" id="PF13442">
    <property type="entry name" value="Cytochrome_CBB3"/>
    <property type="match status" value="1"/>
</dbReference>
<evidence type="ECO:0000259" key="6">
    <source>
        <dbReference type="Pfam" id="PF07627"/>
    </source>
</evidence>
<evidence type="ECO:0000259" key="9">
    <source>
        <dbReference type="Pfam" id="PF13442"/>
    </source>
</evidence>
<feature type="domain" description="Cytochrome c" evidence="9">
    <location>
        <begin position="116"/>
        <end position="187"/>
    </location>
</feature>
<sequence length="899" mass="99798">MLRIPYNTSSASLKTLPPHFPPFPQANRHWFPETKAIPSAPLVVPPTQRPADTSVRVACEVLPNAPQSALHSFSIPRRIVVLLLSMMPFLSVTPRASAEEDSAHRELQRSLEQWQQTGWPLIERLCLDCHGSEDGDAGLNLKYYKDAQSIDTDLGSVERVLEIVRFGAMPPDDADQPSEQERAALVDSLEQILYSVACNSQHRPSNATTRRLNRSEYNNTIRDLFEIDLRPSDAFPSDEVGGGFDNNGDVLSLSPLLMEKYFAAAESVAARVIVDPATLPKLNAEIASDQFHVRGDAKTGSFFGRFLSPDAYAWAEVEIPVDGTYTVQFYGGASNEKAAPVTFGLFDTNGVLLTKYELGHFGTGGGSKNKKANLVLKKGLNRFLIEVVAKDAVVGEAKSPHIDDLTEEVIAKQRAEKTTLKPSGKFEKEKYPHLVRRLRFNGPHGSRKDELPASHLKIVRKEASYDGGKKKWKNVTEAAAECLKPLMRRAFRGPVTDDEVKRFASLVEVATERDESYYRGLQIAITGILMSPRFLFRVETPGDQAPENSDASEQAKTPESKLTQHQLATRLSYFLWSSTPDEALLSDADQGKLQGKVIDDHVRRMLKDDRAKSLGSEFAAQWLGLRNLTGHEADEKLFPKYDSSLAAAMSEETERLFLHLVRENRPAHELLTADYTFLNPQLARFYQVEHSGKEQFERVSLTATPRRGVLSHASVLTLTSNPNRTSPVQRGKWILENILGTPPPEPPVGVPELEESKTADANASFREQLEIHRADPACAACHRVMDQLGFGLEQFDAVGQFRPSTPQSNIDASGELPGGRRFSGAAELAEVLGNSEKDVFARTTIRRLLTFSLGRELSPTDRCVIESIANTTATDGYRFTDVILEVVRSRPFQNQLRSN</sequence>
<dbReference type="InterPro" id="IPR013042">
    <property type="entry name" value="DUF1592"/>
</dbReference>
<evidence type="ECO:0000259" key="4">
    <source>
        <dbReference type="Pfam" id="PF07624"/>
    </source>
</evidence>
<gene>
    <name evidence="10" type="ORF">Pla52o_10780</name>
</gene>
<feature type="domain" description="DUF1592" evidence="7">
    <location>
        <begin position="562"/>
        <end position="688"/>
    </location>
</feature>
<feature type="compositionally biased region" description="Polar residues" evidence="3">
    <location>
        <begin position="546"/>
        <end position="563"/>
    </location>
</feature>
<keyword evidence="1" id="KW-0479">Metal-binding</keyword>
<dbReference type="GO" id="GO:0009055">
    <property type="term" value="F:electron transfer activity"/>
    <property type="evidence" value="ECO:0007669"/>
    <property type="project" value="InterPro"/>
</dbReference>